<evidence type="ECO:0000256" key="1">
    <source>
        <dbReference type="SAM" id="MobiDB-lite"/>
    </source>
</evidence>
<reference evidence="3 4" key="1">
    <citation type="submission" date="2019-08" db="EMBL/GenBank/DDBJ databases">
        <authorList>
            <person name="Peeters C."/>
        </authorList>
    </citation>
    <scope>NUCLEOTIDE SEQUENCE [LARGE SCALE GENOMIC DNA]</scope>
    <source>
        <strain evidence="3 4">LMG 31011</strain>
    </source>
</reference>
<sequence length="231" mass="24868">MNHKGPLRQIALLIVCASTTVLAACSSAFNPIGTNTYDCNRKQDPSSVYCRSFRAVEASTNAELPDTRFDKEMEFSAYDKATEIAPVTNGAESPLKSGSGNVLMTGSSGLPHLGPLQPPPQDGAPVREGPVIQRTWIKQFVDANDVLTADTVVYKEIIPTRWAGFNGGDPTGMQRGLYPHRATETKVSSNVRPSTEPSVEPTQQTNFIQPGAQTPVDEHPRGSVSPTSMPQ</sequence>
<dbReference type="RefSeq" id="WP_150578378.1">
    <property type="nucleotide sequence ID" value="NZ_CABPSN010000012.1"/>
</dbReference>
<keyword evidence="4" id="KW-1185">Reference proteome</keyword>
<protein>
    <recommendedName>
        <fullName evidence="5">Type IV conjugative transfer system protein TraV</fullName>
    </recommendedName>
</protein>
<feature type="chain" id="PRO_5022671043" description="Type IV conjugative transfer system protein TraV" evidence="2">
    <location>
        <begin position="24"/>
        <end position="231"/>
    </location>
</feature>
<dbReference type="EMBL" id="CABPSN010000012">
    <property type="protein sequence ID" value="VVE56433.1"/>
    <property type="molecule type" value="Genomic_DNA"/>
</dbReference>
<dbReference type="AlphaFoldDB" id="A0A5E4Z8C2"/>
<dbReference type="Pfam" id="PF09676">
    <property type="entry name" value="TraV"/>
    <property type="match status" value="1"/>
</dbReference>
<evidence type="ECO:0000313" key="4">
    <source>
        <dbReference type="Proteomes" id="UP000366819"/>
    </source>
</evidence>
<dbReference type="Proteomes" id="UP000366819">
    <property type="component" value="Unassembled WGS sequence"/>
</dbReference>
<organism evidence="3 4">
    <name type="scientific">Pandoraea aquatica</name>
    <dbReference type="NCBI Taxonomy" id="2508290"/>
    <lineage>
        <taxon>Bacteria</taxon>
        <taxon>Pseudomonadati</taxon>
        <taxon>Pseudomonadota</taxon>
        <taxon>Betaproteobacteria</taxon>
        <taxon>Burkholderiales</taxon>
        <taxon>Burkholderiaceae</taxon>
        <taxon>Pandoraea</taxon>
    </lineage>
</organism>
<accession>A0A5E4Z8C2</accession>
<feature type="compositionally biased region" description="Polar residues" evidence="1">
    <location>
        <begin position="185"/>
        <end position="212"/>
    </location>
</feature>
<dbReference type="InterPro" id="IPR014118">
    <property type="entry name" value="T4SS_TraV"/>
</dbReference>
<evidence type="ECO:0008006" key="5">
    <source>
        <dbReference type="Google" id="ProtNLM"/>
    </source>
</evidence>
<evidence type="ECO:0000313" key="3">
    <source>
        <dbReference type="EMBL" id="VVE56433.1"/>
    </source>
</evidence>
<proteinExistence type="predicted"/>
<gene>
    <name evidence="3" type="ORF">PAQ31011_05105</name>
</gene>
<evidence type="ECO:0000256" key="2">
    <source>
        <dbReference type="SAM" id="SignalP"/>
    </source>
</evidence>
<feature type="region of interest" description="Disordered" evidence="1">
    <location>
        <begin position="184"/>
        <end position="231"/>
    </location>
</feature>
<keyword evidence="2" id="KW-0732">Signal</keyword>
<dbReference type="OrthoDB" id="8994990at2"/>
<feature type="signal peptide" evidence="2">
    <location>
        <begin position="1"/>
        <end position="23"/>
    </location>
</feature>
<name>A0A5E4Z8C2_9BURK</name>
<dbReference type="PROSITE" id="PS51257">
    <property type="entry name" value="PROKAR_LIPOPROTEIN"/>
    <property type="match status" value="1"/>
</dbReference>